<reference evidence="2 3" key="1">
    <citation type="journal article" date="2007" name="Proc. Natl. Acad. Sci. U.S.A.">
        <title>Independent sorting-out of thousands of duplicated gene pairs in two yeast species descended from a whole-genome duplication.</title>
        <authorList>
            <person name="Scannell D.R."/>
            <person name="Frank A.C."/>
            <person name="Conant G.C."/>
            <person name="Byrne K.P."/>
            <person name="Woolfit M."/>
            <person name="Wolfe K.H."/>
        </authorList>
    </citation>
    <scope>NUCLEOTIDE SEQUENCE [LARGE SCALE GENOMIC DNA]</scope>
    <source>
        <strain evidence="3">ATCC 22028 / DSM 70294 / BCRC 21397 / CBS 2163 / NBRC 10782 / NRRL Y-8283 / UCD 57-17</strain>
    </source>
</reference>
<dbReference type="InParanoid" id="A7TK64"/>
<dbReference type="HOGENOM" id="CLU_1321784_0_0_1"/>
<feature type="compositionally biased region" description="Basic and acidic residues" evidence="1">
    <location>
        <begin position="104"/>
        <end position="117"/>
    </location>
</feature>
<dbReference type="EMBL" id="DS480406">
    <property type="protein sequence ID" value="EDO17299.1"/>
    <property type="molecule type" value="Genomic_DNA"/>
</dbReference>
<evidence type="ECO:0000313" key="2">
    <source>
        <dbReference type="EMBL" id="EDO17299.1"/>
    </source>
</evidence>
<dbReference type="AlphaFoldDB" id="A7TK64"/>
<dbReference type="GeneID" id="5545506"/>
<dbReference type="KEGG" id="vpo:Kpol_1062p6"/>
<feature type="region of interest" description="Disordered" evidence="1">
    <location>
        <begin position="99"/>
        <end position="121"/>
    </location>
</feature>
<evidence type="ECO:0000256" key="1">
    <source>
        <dbReference type="SAM" id="MobiDB-lite"/>
    </source>
</evidence>
<name>A7TK64_VANPO</name>
<gene>
    <name evidence="2" type="ORF">Kpol_1062p6</name>
</gene>
<sequence>MDLLSDSLLDKRGKLLDSLLAGKKVSISKKSIEPDSLEKKQVREAVLILLRLGYEFHSIVEEGDINANFLEDVYKDMRLKIPYKVDSGRDTEEKLNEVRASSDNVREIENSSSKDDSPMVVAGNIPEEESKLVKEIKLLFLRERVSLSKILQLNKNGEYGNRPLTDTEINELKKLANITQNYTNEIISNLIESHNSNEVKGNTSASHT</sequence>
<organism evidence="3">
    <name type="scientific">Vanderwaltozyma polyspora (strain ATCC 22028 / DSM 70294 / BCRC 21397 / CBS 2163 / NBRC 10782 / NRRL Y-8283 / UCD 57-17)</name>
    <name type="common">Kluyveromyces polysporus</name>
    <dbReference type="NCBI Taxonomy" id="436907"/>
    <lineage>
        <taxon>Eukaryota</taxon>
        <taxon>Fungi</taxon>
        <taxon>Dikarya</taxon>
        <taxon>Ascomycota</taxon>
        <taxon>Saccharomycotina</taxon>
        <taxon>Saccharomycetes</taxon>
        <taxon>Saccharomycetales</taxon>
        <taxon>Saccharomycetaceae</taxon>
        <taxon>Vanderwaltozyma</taxon>
    </lineage>
</organism>
<keyword evidence="3" id="KW-1185">Reference proteome</keyword>
<proteinExistence type="predicted"/>
<evidence type="ECO:0000313" key="3">
    <source>
        <dbReference type="Proteomes" id="UP000000267"/>
    </source>
</evidence>
<dbReference type="RefSeq" id="XP_001645157.1">
    <property type="nucleotide sequence ID" value="XM_001645107.1"/>
</dbReference>
<accession>A7TK64</accession>
<dbReference type="Proteomes" id="UP000000267">
    <property type="component" value="Unassembled WGS sequence"/>
</dbReference>
<protein>
    <submittedName>
        <fullName evidence="2">Uncharacterized protein</fullName>
    </submittedName>
</protein>